<dbReference type="EMBL" id="LAZR01004280">
    <property type="protein sequence ID" value="KKN10068.1"/>
    <property type="molecule type" value="Genomic_DNA"/>
</dbReference>
<accession>A0A0F9QY42</accession>
<name>A0A0F9QY42_9ZZZZ</name>
<sequence>MIEPLHTIAALRRKLDDGERFGTKNHSFFVLCERLVQMLEGELLAADYTKFYFEIALIDGKVKKQEEIISIDENIITVTLRYDTCENEWLVPSPDGSEEGTYYTDDIEDAINTAKEMFDGEIRISVEIL</sequence>
<dbReference type="AlphaFoldDB" id="A0A0F9QY42"/>
<proteinExistence type="predicted"/>
<comment type="caution">
    <text evidence="1">The sequence shown here is derived from an EMBL/GenBank/DDBJ whole genome shotgun (WGS) entry which is preliminary data.</text>
</comment>
<protein>
    <submittedName>
        <fullName evidence="1">Uncharacterized protein</fullName>
    </submittedName>
</protein>
<gene>
    <name evidence="1" type="ORF">LCGC14_1040320</name>
</gene>
<organism evidence="1">
    <name type="scientific">marine sediment metagenome</name>
    <dbReference type="NCBI Taxonomy" id="412755"/>
    <lineage>
        <taxon>unclassified sequences</taxon>
        <taxon>metagenomes</taxon>
        <taxon>ecological metagenomes</taxon>
    </lineage>
</organism>
<evidence type="ECO:0000313" key="1">
    <source>
        <dbReference type="EMBL" id="KKN10068.1"/>
    </source>
</evidence>
<reference evidence="1" key="1">
    <citation type="journal article" date="2015" name="Nature">
        <title>Complex archaea that bridge the gap between prokaryotes and eukaryotes.</title>
        <authorList>
            <person name="Spang A."/>
            <person name="Saw J.H."/>
            <person name="Jorgensen S.L."/>
            <person name="Zaremba-Niedzwiedzka K."/>
            <person name="Martijn J."/>
            <person name="Lind A.E."/>
            <person name="van Eijk R."/>
            <person name="Schleper C."/>
            <person name="Guy L."/>
            <person name="Ettema T.J."/>
        </authorList>
    </citation>
    <scope>NUCLEOTIDE SEQUENCE</scope>
</reference>